<keyword evidence="1" id="KW-0217">Developmental protein</keyword>
<dbReference type="GO" id="GO:0030154">
    <property type="term" value="P:cell differentiation"/>
    <property type="evidence" value="ECO:0007669"/>
    <property type="project" value="UniProtKB-KW"/>
</dbReference>
<dbReference type="Pfam" id="PF00806">
    <property type="entry name" value="PUF"/>
    <property type="match status" value="4"/>
</dbReference>
<dbReference type="InterPro" id="IPR033133">
    <property type="entry name" value="PUM-HD"/>
</dbReference>
<dbReference type="InterPro" id="IPR001313">
    <property type="entry name" value="Pumilio_RNA-bd_rpt"/>
</dbReference>
<evidence type="ECO:0000313" key="7">
    <source>
        <dbReference type="Proteomes" id="UP000050741"/>
    </source>
</evidence>
<evidence type="ECO:0000256" key="1">
    <source>
        <dbReference type="ARBA" id="ARBA00022473"/>
    </source>
</evidence>
<organism evidence="7 8">
    <name type="scientific">Globodera pallida</name>
    <name type="common">Potato cyst nematode worm</name>
    <name type="synonym">Heterodera pallida</name>
    <dbReference type="NCBI Taxonomy" id="36090"/>
    <lineage>
        <taxon>Eukaryota</taxon>
        <taxon>Metazoa</taxon>
        <taxon>Ecdysozoa</taxon>
        <taxon>Nematoda</taxon>
        <taxon>Chromadorea</taxon>
        <taxon>Rhabditida</taxon>
        <taxon>Tylenchina</taxon>
        <taxon>Tylenchomorpha</taxon>
        <taxon>Tylenchoidea</taxon>
        <taxon>Heteroderidae</taxon>
        <taxon>Heteroderinae</taxon>
        <taxon>Globodera</taxon>
    </lineage>
</organism>
<dbReference type="Gene3D" id="1.25.10.10">
    <property type="entry name" value="Leucine-rich Repeat Variant"/>
    <property type="match status" value="1"/>
</dbReference>
<dbReference type="SUPFAM" id="SSF48371">
    <property type="entry name" value="ARM repeat"/>
    <property type="match status" value="1"/>
</dbReference>
<dbReference type="PANTHER" id="PTHR12537">
    <property type="entry name" value="RNA BINDING PROTEIN PUMILIO-RELATED"/>
    <property type="match status" value="1"/>
</dbReference>
<feature type="repeat" description="Pumilio" evidence="4">
    <location>
        <begin position="110"/>
        <end position="145"/>
    </location>
</feature>
<protein>
    <submittedName>
        <fullName evidence="8">PUM-HD domain-containing protein</fullName>
    </submittedName>
</protein>
<dbReference type="WBParaSite" id="GPLIN_001098300">
    <property type="protein sequence ID" value="GPLIN_001098300"/>
    <property type="gene ID" value="GPLIN_001098300"/>
</dbReference>
<dbReference type="AlphaFoldDB" id="A0A183CDM9"/>
<keyword evidence="7" id="KW-1185">Reference proteome</keyword>
<reference evidence="8" key="2">
    <citation type="submission" date="2016-06" db="UniProtKB">
        <authorList>
            <consortium name="WormBaseParasite"/>
        </authorList>
    </citation>
    <scope>IDENTIFICATION</scope>
</reference>
<evidence type="ECO:0000256" key="3">
    <source>
        <dbReference type="ARBA" id="ARBA00022782"/>
    </source>
</evidence>
<dbReference type="Proteomes" id="UP000050741">
    <property type="component" value="Unassembled WGS sequence"/>
</dbReference>
<evidence type="ECO:0000313" key="8">
    <source>
        <dbReference type="WBParaSite" id="GPLIN_001098300"/>
    </source>
</evidence>
<sequence length="261" mass="29134">MIPPTESQCKMDTSVQQLQTVRVAFSHQCAKNVCPAAVMWSARMASSSSNRPSHRSELLDAYHNRRAANLQLADLGKHAVAFALDPQGSRFIQQKLGHANPTEKAQLVEALRGHVLTLAQQVYGAYVIGKALKSVDKTSQIEIINELLAQVIPLSLHKYGSWVIRSVLEHCTHKRLVLEQLLANVPILVMDQYGNYVIRHVIEHGLPEDRVRIVRRLHEKERVDAVELRPANHAEAEQQMMHSSVRNSRGGGTMTDEGAPL</sequence>
<accession>A0A183CDM9</accession>
<keyword evidence="3" id="KW-0221">Differentiation</keyword>
<keyword evidence="2" id="KW-0677">Repeat</keyword>
<feature type="domain" description="PUM-HD" evidence="6">
    <location>
        <begin position="54"/>
        <end position="261"/>
    </location>
</feature>
<reference evidence="7" key="1">
    <citation type="submission" date="2014-05" db="EMBL/GenBank/DDBJ databases">
        <title>The genome and life-stage specific transcriptomes of Globodera pallida elucidate key aspects of plant parasitism by a cyst nematode.</title>
        <authorList>
            <person name="Cotton J.A."/>
            <person name="Lilley C.J."/>
            <person name="Jones L.M."/>
            <person name="Kikuchi T."/>
            <person name="Reid A.J."/>
            <person name="Thorpe P."/>
            <person name="Tsai I.J."/>
            <person name="Beasley H."/>
            <person name="Blok V."/>
            <person name="Cock P.J.A."/>
            <person name="Van den Akker S.E."/>
            <person name="Holroyd N."/>
            <person name="Hunt M."/>
            <person name="Mantelin S."/>
            <person name="Naghra H."/>
            <person name="Pain A."/>
            <person name="Palomares-Rius J.E."/>
            <person name="Zarowiecki M."/>
            <person name="Berriman M."/>
            <person name="Jones J.T."/>
            <person name="Urwin P.E."/>
        </authorList>
    </citation>
    <scope>NUCLEOTIDE SEQUENCE [LARGE SCALE GENOMIC DNA]</scope>
    <source>
        <strain evidence="7">Lindley</strain>
    </source>
</reference>
<dbReference type="PROSITE" id="PS50303">
    <property type="entry name" value="PUM_HD"/>
    <property type="match status" value="1"/>
</dbReference>
<feature type="repeat" description="Pumilio" evidence="4">
    <location>
        <begin position="74"/>
        <end position="109"/>
    </location>
</feature>
<dbReference type="InterPro" id="IPR011989">
    <property type="entry name" value="ARM-like"/>
</dbReference>
<evidence type="ECO:0000256" key="2">
    <source>
        <dbReference type="ARBA" id="ARBA00022737"/>
    </source>
</evidence>
<dbReference type="SMART" id="SM00025">
    <property type="entry name" value="Pumilio"/>
    <property type="match status" value="4"/>
</dbReference>
<dbReference type="GO" id="GO:0003730">
    <property type="term" value="F:mRNA 3'-UTR binding"/>
    <property type="evidence" value="ECO:0007669"/>
    <property type="project" value="TreeGrafter"/>
</dbReference>
<evidence type="ECO:0000259" key="6">
    <source>
        <dbReference type="PROSITE" id="PS50303"/>
    </source>
</evidence>
<evidence type="ECO:0000256" key="4">
    <source>
        <dbReference type="PROSITE-ProRule" id="PRU00317"/>
    </source>
</evidence>
<feature type="region of interest" description="Disordered" evidence="5">
    <location>
        <begin position="234"/>
        <end position="261"/>
    </location>
</feature>
<dbReference type="InterPro" id="IPR016024">
    <property type="entry name" value="ARM-type_fold"/>
</dbReference>
<name>A0A183CDM9_GLOPA</name>
<feature type="repeat" description="Pumilio" evidence="4">
    <location>
        <begin position="180"/>
        <end position="215"/>
    </location>
</feature>
<proteinExistence type="predicted"/>
<dbReference type="PANTHER" id="PTHR12537:SF12">
    <property type="entry name" value="MATERNAL PROTEIN PUMILIO"/>
    <property type="match status" value="1"/>
</dbReference>
<dbReference type="GO" id="GO:0010608">
    <property type="term" value="P:post-transcriptional regulation of gene expression"/>
    <property type="evidence" value="ECO:0007669"/>
    <property type="project" value="TreeGrafter"/>
</dbReference>
<evidence type="ECO:0000256" key="5">
    <source>
        <dbReference type="SAM" id="MobiDB-lite"/>
    </source>
</evidence>
<dbReference type="PROSITE" id="PS50302">
    <property type="entry name" value="PUM"/>
    <property type="match status" value="3"/>
</dbReference>
<dbReference type="GO" id="GO:0005737">
    <property type="term" value="C:cytoplasm"/>
    <property type="evidence" value="ECO:0007669"/>
    <property type="project" value="TreeGrafter"/>
</dbReference>